<feature type="repeat" description="WD" evidence="1">
    <location>
        <begin position="16"/>
        <end position="50"/>
    </location>
</feature>
<evidence type="ECO:0000313" key="2">
    <source>
        <dbReference type="EMBL" id="KAF2590119.1"/>
    </source>
</evidence>
<name>A0A8S9K7G7_BRACR</name>
<comment type="caution">
    <text evidence="2">The sequence shown here is derived from an EMBL/GenBank/DDBJ whole genome shotgun (WGS) entry which is preliminary data.</text>
</comment>
<dbReference type="PROSITE" id="PS50082">
    <property type="entry name" value="WD_REPEATS_2"/>
    <property type="match status" value="1"/>
</dbReference>
<dbReference type="InterPro" id="IPR001680">
    <property type="entry name" value="WD40_rpt"/>
</dbReference>
<organism evidence="2">
    <name type="scientific">Brassica cretica</name>
    <name type="common">Mustard</name>
    <dbReference type="NCBI Taxonomy" id="69181"/>
    <lineage>
        <taxon>Eukaryota</taxon>
        <taxon>Viridiplantae</taxon>
        <taxon>Streptophyta</taxon>
        <taxon>Embryophyta</taxon>
        <taxon>Tracheophyta</taxon>
        <taxon>Spermatophyta</taxon>
        <taxon>Magnoliopsida</taxon>
        <taxon>eudicotyledons</taxon>
        <taxon>Gunneridae</taxon>
        <taxon>Pentapetalae</taxon>
        <taxon>rosids</taxon>
        <taxon>malvids</taxon>
        <taxon>Brassicales</taxon>
        <taxon>Brassicaceae</taxon>
        <taxon>Brassiceae</taxon>
        <taxon>Brassica</taxon>
    </lineage>
</organism>
<dbReference type="EMBL" id="QGKY02000190">
    <property type="protein sequence ID" value="KAF2590119.1"/>
    <property type="molecule type" value="Genomic_DNA"/>
</dbReference>
<gene>
    <name evidence="2" type="ORF">F2Q70_00038248</name>
</gene>
<dbReference type="Pfam" id="PF00400">
    <property type="entry name" value="WD40"/>
    <property type="match status" value="1"/>
</dbReference>
<accession>A0A8S9K7G7</accession>
<evidence type="ECO:0008006" key="3">
    <source>
        <dbReference type="Google" id="ProtNLM"/>
    </source>
</evidence>
<protein>
    <recommendedName>
        <fullName evidence="3">Anaphase-promoting complex subunit 4 WD40 domain-containing protein</fullName>
    </recommendedName>
</protein>
<dbReference type="InterPro" id="IPR036322">
    <property type="entry name" value="WD40_repeat_dom_sf"/>
</dbReference>
<reference evidence="2" key="1">
    <citation type="submission" date="2019-12" db="EMBL/GenBank/DDBJ databases">
        <title>Genome sequencing and annotation of Brassica cretica.</title>
        <authorList>
            <person name="Studholme D.J."/>
            <person name="Sarris P.F."/>
        </authorList>
    </citation>
    <scope>NUCLEOTIDE SEQUENCE</scope>
    <source>
        <strain evidence="2">PFS-102/07</strain>
        <tissue evidence="2">Leaf</tissue>
    </source>
</reference>
<proteinExistence type="predicted"/>
<dbReference type="PROSITE" id="PS50294">
    <property type="entry name" value="WD_REPEATS_REGION"/>
    <property type="match status" value="1"/>
</dbReference>
<dbReference type="SMART" id="SM00320">
    <property type="entry name" value="WD40"/>
    <property type="match status" value="1"/>
</dbReference>
<dbReference type="AlphaFoldDB" id="A0A8S9K7G7"/>
<evidence type="ECO:0000256" key="1">
    <source>
        <dbReference type="PROSITE-ProRule" id="PRU00221"/>
    </source>
</evidence>
<dbReference type="Gene3D" id="2.130.10.10">
    <property type="entry name" value="YVTN repeat-like/Quinoprotein amine dehydrogenase"/>
    <property type="match status" value="1"/>
</dbReference>
<sequence>MDLMEKKLELVELHKLEGHTDRVWNVSWNPVGTLPILASCSGDNTVRIWEQSSLSLTPGLARSMKTKSRVYHGMQLVHTLQHVVETSPCGFGKCWEEGMNMTVLPC</sequence>
<dbReference type="SUPFAM" id="SSF50978">
    <property type="entry name" value="WD40 repeat-like"/>
    <property type="match status" value="1"/>
</dbReference>
<dbReference type="InterPro" id="IPR015943">
    <property type="entry name" value="WD40/YVTN_repeat-like_dom_sf"/>
</dbReference>
<keyword evidence="1" id="KW-0853">WD repeat</keyword>